<reference evidence="2" key="1">
    <citation type="journal article" date="2020" name="bioRxiv">
        <title>Whole genome comparisons of ergot fungi reveals the divergence and evolution of species within the genus Claviceps are the result of varying mechanisms driving genome evolution and host range expansion.</title>
        <authorList>
            <person name="Wyka S.A."/>
            <person name="Mondo S.J."/>
            <person name="Liu M."/>
            <person name="Dettman J."/>
            <person name="Nalam V."/>
            <person name="Broders K.D."/>
        </authorList>
    </citation>
    <scope>NUCLEOTIDE SEQUENCE</scope>
    <source>
        <strain evidence="2">CCC 602</strain>
    </source>
</reference>
<sequence length="97" mass="9646">MIFSLLKTASNPSQVHPATRRPGSLLGAHRAPPAGPAADEARAARDRVRAVLILGAAAHADAPGPAAEEVGAAGRPVAAVVSLFDAALREAGGVIVV</sequence>
<comment type="caution">
    <text evidence="2">The sequence shown here is derived from an EMBL/GenBank/DDBJ whole genome shotgun (WGS) entry which is preliminary data.</text>
</comment>
<gene>
    <name evidence="2" type="ORF">E4U43_000980</name>
</gene>
<keyword evidence="3" id="KW-1185">Reference proteome</keyword>
<dbReference type="EMBL" id="SRPW01001304">
    <property type="protein sequence ID" value="KAG6003024.1"/>
    <property type="molecule type" value="Genomic_DNA"/>
</dbReference>
<feature type="region of interest" description="Disordered" evidence="1">
    <location>
        <begin position="1"/>
        <end position="41"/>
    </location>
</feature>
<proteinExistence type="predicted"/>
<feature type="compositionally biased region" description="Polar residues" evidence="1">
    <location>
        <begin position="7"/>
        <end position="16"/>
    </location>
</feature>
<dbReference type="Proteomes" id="UP000748025">
    <property type="component" value="Unassembled WGS sequence"/>
</dbReference>
<dbReference type="AlphaFoldDB" id="A0A9P7SZK1"/>
<evidence type="ECO:0000256" key="1">
    <source>
        <dbReference type="SAM" id="MobiDB-lite"/>
    </source>
</evidence>
<protein>
    <submittedName>
        <fullName evidence="2">Uncharacterized protein</fullName>
    </submittedName>
</protein>
<accession>A0A9P7SZK1</accession>
<evidence type="ECO:0000313" key="2">
    <source>
        <dbReference type="EMBL" id="KAG6003024.1"/>
    </source>
</evidence>
<name>A0A9P7SZK1_9HYPO</name>
<evidence type="ECO:0000313" key="3">
    <source>
        <dbReference type="Proteomes" id="UP000748025"/>
    </source>
</evidence>
<organism evidence="2 3">
    <name type="scientific">Claviceps pusilla</name>
    <dbReference type="NCBI Taxonomy" id="123648"/>
    <lineage>
        <taxon>Eukaryota</taxon>
        <taxon>Fungi</taxon>
        <taxon>Dikarya</taxon>
        <taxon>Ascomycota</taxon>
        <taxon>Pezizomycotina</taxon>
        <taxon>Sordariomycetes</taxon>
        <taxon>Hypocreomycetidae</taxon>
        <taxon>Hypocreales</taxon>
        <taxon>Clavicipitaceae</taxon>
        <taxon>Claviceps</taxon>
    </lineage>
</organism>